<keyword evidence="8" id="KW-0804">Transcription</keyword>
<dbReference type="GO" id="GO:0000209">
    <property type="term" value="P:protein polyubiquitination"/>
    <property type="evidence" value="ECO:0000318"/>
    <property type="project" value="GO_Central"/>
</dbReference>
<dbReference type="Gene3D" id="3.30.40.10">
    <property type="entry name" value="Zinc/RING finger domain, C3HC4 (zinc finger)"/>
    <property type="match status" value="1"/>
</dbReference>
<keyword evidence="6" id="KW-0862">Zinc</keyword>
<dbReference type="GO" id="GO:0006513">
    <property type="term" value="P:protein monoubiquitination"/>
    <property type="evidence" value="ECO:0000318"/>
    <property type="project" value="GO_Central"/>
</dbReference>
<sequence length="286" mass="33325">MEASPRKPSERSRSREKLVGRVIWPATRGQNCPICLGALEPRSAAVLTSCNHAYCVRCIRKWSGLRRKCPLCNADFDSWFSYISLSSRSFHREILPPLDNTSSSRSFRLQQEEHPSRHVRNSERRRSRPLPWRRSFGRPGSVTPDVIAERKLQWRVSSVYERRLQAVPSAPRSRLQVSVPINDGVKERILRRIEPWIRRELQALLGDRDPSIIVHVATSLFIASLENEGHVPSGQCDVRDDFLARLRPFLLDRTDMFWHELRCFAKSSFNMETYDAVVEYKRLRQM</sequence>
<reference evidence="12 13" key="1">
    <citation type="journal article" date="2013" name="Nat. Genet.">
        <title>The high-quality draft genome of peach (Prunus persica) identifies unique patterns of genetic diversity, domestication and genome evolution.</title>
        <authorList>
            <consortium name="International Peach Genome Initiative"/>
            <person name="Verde I."/>
            <person name="Abbott A.G."/>
            <person name="Scalabrin S."/>
            <person name="Jung S."/>
            <person name="Shu S."/>
            <person name="Marroni F."/>
            <person name="Zhebentyayeva T."/>
            <person name="Dettori M.T."/>
            <person name="Grimwood J."/>
            <person name="Cattonaro F."/>
            <person name="Zuccolo A."/>
            <person name="Rossini L."/>
            <person name="Jenkins J."/>
            <person name="Vendramin E."/>
            <person name="Meisel L.A."/>
            <person name="Decroocq V."/>
            <person name="Sosinski B."/>
            <person name="Prochnik S."/>
            <person name="Mitros T."/>
            <person name="Policriti A."/>
            <person name="Cipriani G."/>
            <person name="Dondini L."/>
            <person name="Ficklin S."/>
            <person name="Goodstein D.M."/>
            <person name="Xuan P."/>
            <person name="Del Fabbro C."/>
            <person name="Aramini V."/>
            <person name="Copetti D."/>
            <person name="Gonzalez S."/>
            <person name="Horner D.S."/>
            <person name="Falchi R."/>
            <person name="Lucas S."/>
            <person name="Mica E."/>
            <person name="Maldonado J."/>
            <person name="Lazzari B."/>
            <person name="Bielenberg D."/>
            <person name="Pirona R."/>
            <person name="Miculan M."/>
            <person name="Barakat A."/>
            <person name="Testolin R."/>
            <person name="Stella A."/>
            <person name="Tartarini S."/>
            <person name="Tonutti P."/>
            <person name="Arus P."/>
            <person name="Orellana A."/>
            <person name="Wells C."/>
            <person name="Main D."/>
            <person name="Vizzotto G."/>
            <person name="Silva H."/>
            <person name="Salamini F."/>
            <person name="Schmutz J."/>
            <person name="Morgante M."/>
            <person name="Rokhsar D.S."/>
        </authorList>
    </citation>
    <scope>NUCLEOTIDE SEQUENCE [LARGE SCALE GENOMIC DNA]</scope>
    <source>
        <strain evidence="13">cv. Nemared</strain>
    </source>
</reference>
<feature type="region of interest" description="Disordered" evidence="10">
    <location>
        <begin position="101"/>
        <end position="136"/>
    </location>
</feature>
<comment type="catalytic activity">
    <reaction evidence="1">
        <text>S-ubiquitinyl-[E2 ubiquitin-conjugating enzyme]-L-cysteine + [acceptor protein]-L-lysine = [E2 ubiquitin-conjugating enzyme]-L-cysteine + N(6)-ubiquitinyl-[acceptor protein]-L-lysine.</text>
        <dbReference type="EC" id="2.3.2.27"/>
    </reaction>
</comment>
<evidence type="ECO:0000256" key="8">
    <source>
        <dbReference type="ARBA" id="ARBA00023163"/>
    </source>
</evidence>
<dbReference type="InterPro" id="IPR013083">
    <property type="entry name" value="Znf_RING/FYVE/PHD"/>
</dbReference>
<evidence type="ECO:0000256" key="10">
    <source>
        <dbReference type="SAM" id="MobiDB-lite"/>
    </source>
</evidence>
<dbReference type="PROSITE" id="PS50089">
    <property type="entry name" value="ZF_RING_2"/>
    <property type="match status" value="1"/>
</dbReference>
<evidence type="ECO:0000313" key="12">
    <source>
        <dbReference type="EMBL" id="ONI28393.1"/>
    </source>
</evidence>
<dbReference type="SUPFAM" id="SSF57850">
    <property type="entry name" value="RING/U-box"/>
    <property type="match status" value="1"/>
</dbReference>
<evidence type="ECO:0000256" key="2">
    <source>
        <dbReference type="ARBA" id="ARBA00012483"/>
    </source>
</evidence>
<evidence type="ECO:0000259" key="11">
    <source>
        <dbReference type="PROSITE" id="PS50089"/>
    </source>
</evidence>
<keyword evidence="7" id="KW-0805">Transcription regulation</keyword>
<dbReference type="SMART" id="SM00184">
    <property type="entry name" value="RING"/>
    <property type="match status" value="1"/>
</dbReference>
<keyword evidence="5 9" id="KW-0863">Zinc-finger</keyword>
<dbReference type="PROSITE" id="PS00518">
    <property type="entry name" value="ZF_RING_1"/>
    <property type="match status" value="1"/>
</dbReference>
<evidence type="ECO:0000256" key="9">
    <source>
        <dbReference type="PROSITE-ProRule" id="PRU00175"/>
    </source>
</evidence>
<keyword evidence="3" id="KW-0808">Transferase</keyword>
<protein>
    <recommendedName>
        <fullName evidence="2">RING-type E3 ubiquitin transferase</fullName>
        <ecNumber evidence="2">2.3.2.27</ecNumber>
    </recommendedName>
</protein>
<proteinExistence type="predicted"/>
<dbReference type="Pfam" id="PF13639">
    <property type="entry name" value="zf-RING_2"/>
    <property type="match status" value="1"/>
</dbReference>
<dbReference type="EC" id="2.3.2.27" evidence="2"/>
<evidence type="ECO:0000256" key="1">
    <source>
        <dbReference type="ARBA" id="ARBA00000900"/>
    </source>
</evidence>
<dbReference type="PANTHER" id="PTHR46077">
    <property type="entry name" value="E3 UBIQUITIN-PROTEIN LIGASE TOPORS"/>
    <property type="match status" value="1"/>
</dbReference>
<evidence type="ECO:0000256" key="3">
    <source>
        <dbReference type="ARBA" id="ARBA00022679"/>
    </source>
</evidence>
<gene>
    <name evidence="12" type="ORF">PRUPE_1G140100</name>
</gene>
<feature type="compositionally biased region" description="Basic and acidic residues" evidence="10">
    <location>
        <begin position="110"/>
        <end position="124"/>
    </location>
</feature>
<evidence type="ECO:0000256" key="7">
    <source>
        <dbReference type="ARBA" id="ARBA00023015"/>
    </source>
</evidence>
<accession>A0A251QXG4</accession>
<dbReference type="InterPro" id="IPR001841">
    <property type="entry name" value="Znf_RING"/>
</dbReference>
<dbReference type="PANTHER" id="PTHR46077:SF1">
    <property type="entry name" value="TOP1 BINDING ARGININE_SERINE RICH PROTEIN, E3 UBIQUITIN LIGASE"/>
    <property type="match status" value="1"/>
</dbReference>
<organism evidence="12 13">
    <name type="scientific">Prunus persica</name>
    <name type="common">Peach</name>
    <name type="synonym">Amygdalus persica</name>
    <dbReference type="NCBI Taxonomy" id="3760"/>
    <lineage>
        <taxon>Eukaryota</taxon>
        <taxon>Viridiplantae</taxon>
        <taxon>Streptophyta</taxon>
        <taxon>Embryophyta</taxon>
        <taxon>Tracheophyta</taxon>
        <taxon>Spermatophyta</taxon>
        <taxon>Magnoliopsida</taxon>
        <taxon>eudicotyledons</taxon>
        <taxon>Gunneridae</taxon>
        <taxon>Pentapetalae</taxon>
        <taxon>rosids</taxon>
        <taxon>fabids</taxon>
        <taxon>Rosales</taxon>
        <taxon>Rosaceae</taxon>
        <taxon>Amygdaloideae</taxon>
        <taxon>Amygdaleae</taxon>
        <taxon>Prunus</taxon>
    </lineage>
</organism>
<feature type="domain" description="RING-type" evidence="11">
    <location>
        <begin position="32"/>
        <end position="73"/>
    </location>
</feature>
<keyword evidence="13" id="KW-1185">Reference proteome</keyword>
<evidence type="ECO:0000313" key="13">
    <source>
        <dbReference type="Proteomes" id="UP000006882"/>
    </source>
</evidence>
<evidence type="ECO:0000256" key="4">
    <source>
        <dbReference type="ARBA" id="ARBA00022723"/>
    </source>
</evidence>
<dbReference type="AlphaFoldDB" id="A0A251QXG4"/>
<dbReference type="Gramene" id="ONI28393">
    <property type="protein sequence ID" value="ONI28393"/>
    <property type="gene ID" value="PRUPE_1G140100"/>
</dbReference>
<dbReference type="GO" id="GO:0061630">
    <property type="term" value="F:ubiquitin protein ligase activity"/>
    <property type="evidence" value="ECO:0000318"/>
    <property type="project" value="GO_Central"/>
</dbReference>
<keyword evidence="4" id="KW-0479">Metal-binding</keyword>
<dbReference type="STRING" id="3760.A0A251QXG4"/>
<dbReference type="Proteomes" id="UP000006882">
    <property type="component" value="Chromosome G1"/>
</dbReference>
<name>A0A251QXG4_PRUPE</name>
<dbReference type="OrthoDB" id="5600418at2759"/>
<evidence type="ECO:0000256" key="6">
    <source>
        <dbReference type="ARBA" id="ARBA00022833"/>
    </source>
</evidence>
<dbReference type="GO" id="GO:0008270">
    <property type="term" value="F:zinc ion binding"/>
    <property type="evidence" value="ECO:0007669"/>
    <property type="project" value="UniProtKB-KW"/>
</dbReference>
<dbReference type="EMBL" id="CM007651">
    <property type="protein sequence ID" value="ONI28393.1"/>
    <property type="molecule type" value="Genomic_DNA"/>
</dbReference>
<dbReference type="InterPro" id="IPR017907">
    <property type="entry name" value="Znf_RING_CS"/>
</dbReference>
<evidence type="ECO:0000256" key="5">
    <source>
        <dbReference type="ARBA" id="ARBA00022771"/>
    </source>
</evidence>